<keyword evidence="1" id="KW-0812">Transmembrane</keyword>
<evidence type="ECO:0000313" key="2">
    <source>
        <dbReference type="EMBL" id="KEO74770.1"/>
    </source>
</evidence>
<keyword evidence="1" id="KW-0472">Membrane</keyword>
<sequence>MLLQRGSNQKTRIIYEEGEQLVYRQKGMDYFYEDVIREIHADFIVLAENIIKPEEIEIIDIRAKDERNHTIRNISALAFSAGALVLTAETINSLYMDGSLRYSTGGLILAGSLFGGSAIISLSKYRYFRPGGRNKIQLIQLED</sequence>
<organism evidence="2 3">
    <name type="scientific">Anditalea andensis</name>
    <dbReference type="NCBI Taxonomy" id="1048983"/>
    <lineage>
        <taxon>Bacteria</taxon>
        <taxon>Pseudomonadati</taxon>
        <taxon>Bacteroidota</taxon>
        <taxon>Cytophagia</taxon>
        <taxon>Cytophagales</taxon>
        <taxon>Cytophagaceae</taxon>
        <taxon>Anditalea</taxon>
    </lineage>
</organism>
<keyword evidence="1" id="KW-1133">Transmembrane helix</keyword>
<accession>A0A074L2R1</accession>
<reference evidence="2 3" key="1">
    <citation type="submission" date="2014-04" db="EMBL/GenBank/DDBJ databases">
        <title>Characterization and application of a salt tolerant electro-active bacterium.</title>
        <authorList>
            <person name="Yang L."/>
            <person name="Wei S."/>
            <person name="Tay Q.X.M."/>
        </authorList>
    </citation>
    <scope>NUCLEOTIDE SEQUENCE [LARGE SCALE GENOMIC DNA]</scope>
    <source>
        <strain evidence="2 3">LY1</strain>
    </source>
</reference>
<dbReference type="STRING" id="1048983.EL17_03585"/>
<keyword evidence="3" id="KW-1185">Reference proteome</keyword>
<feature type="transmembrane region" description="Helical" evidence="1">
    <location>
        <begin position="74"/>
        <end position="96"/>
    </location>
</feature>
<protein>
    <submittedName>
        <fullName evidence="2">Uncharacterized protein</fullName>
    </submittedName>
</protein>
<feature type="transmembrane region" description="Helical" evidence="1">
    <location>
        <begin position="102"/>
        <end position="123"/>
    </location>
</feature>
<dbReference type="AlphaFoldDB" id="A0A074L2R1"/>
<name>A0A074L2R1_9BACT</name>
<proteinExistence type="predicted"/>
<dbReference type="Proteomes" id="UP000027821">
    <property type="component" value="Unassembled WGS sequence"/>
</dbReference>
<evidence type="ECO:0000256" key="1">
    <source>
        <dbReference type="SAM" id="Phobius"/>
    </source>
</evidence>
<evidence type="ECO:0000313" key="3">
    <source>
        <dbReference type="Proteomes" id="UP000027821"/>
    </source>
</evidence>
<dbReference type="EMBL" id="JMIH01000014">
    <property type="protein sequence ID" value="KEO74770.1"/>
    <property type="molecule type" value="Genomic_DNA"/>
</dbReference>
<dbReference type="OrthoDB" id="823720at2"/>
<gene>
    <name evidence="2" type="ORF">EL17_03585</name>
</gene>
<dbReference type="eggNOG" id="ENOG50340HZ">
    <property type="taxonomic scope" value="Bacteria"/>
</dbReference>
<comment type="caution">
    <text evidence="2">The sequence shown here is derived from an EMBL/GenBank/DDBJ whole genome shotgun (WGS) entry which is preliminary data.</text>
</comment>